<dbReference type="PANTHER" id="PTHR47348:SF2">
    <property type="entry name" value="MEIOTICALLY UP-REGULATED 190 PROTEIN"/>
    <property type="match status" value="1"/>
</dbReference>
<evidence type="ECO:0000256" key="1">
    <source>
        <dbReference type="ARBA" id="ARBA00004586"/>
    </source>
</evidence>
<feature type="region of interest" description="Disordered" evidence="11">
    <location>
        <begin position="88"/>
        <end position="151"/>
    </location>
</feature>
<evidence type="ECO:0000259" key="13">
    <source>
        <dbReference type="PROSITE" id="PS50004"/>
    </source>
</evidence>
<dbReference type="InterPro" id="IPR000008">
    <property type="entry name" value="C2_dom"/>
</dbReference>
<dbReference type="Pfam" id="PF00168">
    <property type="entry name" value="C2"/>
    <property type="match status" value="2"/>
</dbReference>
<feature type="region of interest" description="Disordered" evidence="11">
    <location>
        <begin position="697"/>
        <end position="716"/>
    </location>
</feature>
<keyword evidence="3" id="KW-0597">Phosphoprotein</keyword>
<dbReference type="PROSITE" id="PS51847">
    <property type="entry name" value="SMP"/>
    <property type="match status" value="1"/>
</dbReference>
<evidence type="ECO:0000256" key="10">
    <source>
        <dbReference type="ARBA" id="ARBA00023136"/>
    </source>
</evidence>
<dbReference type="InterPro" id="IPR037767">
    <property type="entry name" value="C2A_Mug190-like"/>
</dbReference>
<evidence type="ECO:0000313" key="15">
    <source>
        <dbReference type="EMBL" id="KAL0635312.1"/>
    </source>
</evidence>
<dbReference type="InterPro" id="IPR037765">
    <property type="entry name" value="C2B_Tricalbin"/>
</dbReference>
<dbReference type="SUPFAM" id="SSF49562">
    <property type="entry name" value="C2 domain (Calcium/lipid-binding domain, CaLB)"/>
    <property type="match status" value="2"/>
</dbReference>
<comment type="caution">
    <text evidence="15">The sequence shown here is derived from an EMBL/GenBank/DDBJ whole genome shotgun (WGS) entry which is preliminary data.</text>
</comment>
<gene>
    <name evidence="15" type="ORF">Q9L58_005701</name>
</gene>
<dbReference type="CDD" id="cd04041">
    <property type="entry name" value="C2A_fungal"/>
    <property type="match status" value="1"/>
</dbReference>
<dbReference type="InterPro" id="IPR057349">
    <property type="entry name" value="C2_Mug190_3rd"/>
</dbReference>
<feature type="region of interest" description="Disordered" evidence="11">
    <location>
        <begin position="1077"/>
        <end position="1186"/>
    </location>
</feature>
<keyword evidence="7 12" id="KW-1133">Transmembrane helix</keyword>
<feature type="region of interest" description="Disordered" evidence="11">
    <location>
        <begin position="23"/>
        <end position="68"/>
    </location>
</feature>
<feature type="transmembrane region" description="Helical" evidence="12">
    <location>
        <begin position="179"/>
        <end position="197"/>
    </location>
</feature>
<dbReference type="CDD" id="cd21676">
    <property type="entry name" value="SMP_Mug190"/>
    <property type="match status" value="1"/>
</dbReference>
<feature type="compositionally biased region" description="Basic and acidic residues" evidence="11">
    <location>
        <begin position="23"/>
        <end position="40"/>
    </location>
</feature>
<keyword evidence="9" id="KW-0446">Lipid-binding</keyword>
<dbReference type="InterPro" id="IPR031468">
    <property type="entry name" value="SMP_LBD"/>
</dbReference>
<keyword evidence="5" id="KW-0677">Repeat</keyword>
<feature type="compositionally biased region" description="Acidic residues" evidence="11">
    <location>
        <begin position="1110"/>
        <end position="1122"/>
    </location>
</feature>
<keyword evidence="8" id="KW-0445">Lipid transport</keyword>
<dbReference type="Proteomes" id="UP001447188">
    <property type="component" value="Unassembled WGS sequence"/>
</dbReference>
<keyword evidence="4 12" id="KW-0812">Transmembrane</keyword>
<accession>A0ABR3GHA4</accession>
<evidence type="ECO:0000256" key="12">
    <source>
        <dbReference type="SAM" id="Phobius"/>
    </source>
</evidence>
<keyword evidence="2" id="KW-0813">Transport</keyword>
<dbReference type="SMART" id="SM00239">
    <property type="entry name" value="C2"/>
    <property type="match status" value="2"/>
</dbReference>
<name>A0ABR3GHA4_9PEZI</name>
<reference evidence="15 16" key="1">
    <citation type="submission" date="2024-02" db="EMBL/GenBank/DDBJ databases">
        <title>Discinaceae phylogenomics.</title>
        <authorList>
            <person name="Dirks A.C."/>
            <person name="James T.Y."/>
        </authorList>
    </citation>
    <scope>NUCLEOTIDE SEQUENCE [LARGE SCALE GENOMIC DNA]</scope>
    <source>
        <strain evidence="15 16">ACD0624</strain>
    </source>
</reference>
<proteinExistence type="predicted"/>
<dbReference type="PROSITE" id="PS50004">
    <property type="entry name" value="C2"/>
    <property type="match status" value="2"/>
</dbReference>
<evidence type="ECO:0000256" key="2">
    <source>
        <dbReference type="ARBA" id="ARBA00022448"/>
    </source>
</evidence>
<organism evidence="15 16">
    <name type="scientific">Discina gigas</name>
    <dbReference type="NCBI Taxonomy" id="1032678"/>
    <lineage>
        <taxon>Eukaryota</taxon>
        <taxon>Fungi</taxon>
        <taxon>Dikarya</taxon>
        <taxon>Ascomycota</taxon>
        <taxon>Pezizomycotina</taxon>
        <taxon>Pezizomycetes</taxon>
        <taxon>Pezizales</taxon>
        <taxon>Discinaceae</taxon>
        <taxon>Discina</taxon>
    </lineage>
</organism>
<feature type="domain" description="C2" evidence="13">
    <location>
        <begin position="657"/>
        <end position="802"/>
    </location>
</feature>
<feature type="domain" description="SMP-LTD" evidence="14">
    <location>
        <begin position="247"/>
        <end position="474"/>
    </location>
</feature>
<evidence type="ECO:0000256" key="6">
    <source>
        <dbReference type="ARBA" id="ARBA00022824"/>
    </source>
</evidence>
<comment type="subcellular location">
    <subcellularLocation>
        <location evidence="1">Endoplasmic reticulum membrane</location>
    </subcellularLocation>
</comment>
<evidence type="ECO:0000313" key="16">
    <source>
        <dbReference type="Proteomes" id="UP001447188"/>
    </source>
</evidence>
<dbReference type="Gene3D" id="2.60.40.150">
    <property type="entry name" value="C2 domain"/>
    <property type="match status" value="2"/>
</dbReference>
<keyword evidence="16" id="KW-1185">Reference proteome</keyword>
<evidence type="ECO:0008006" key="17">
    <source>
        <dbReference type="Google" id="ProtNLM"/>
    </source>
</evidence>
<dbReference type="EMBL" id="JBBBZM010000072">
    <property type="protein sequence ID" value="KAL0635312.1"/>
    <property type="molecule type" value="Genomic_DNA"/>
</dbReference>
<feature type="compositionally biased region" description="Low complexity" evidence="11">
    <location>
        <begin position="1123"/>
        <end position="1133"/>
    </location>
</feature>
<keyword evidence="6" id="KW-0256">Endoplasmic reticulum</keyword>
<dbReference type="Pfam" id="PF25331">
    <property type="entry name" value="C2_Mug190_3rd"/>
    <property type="match status" value="1"/>
</dbReference>
<evidence type="ECO:0000256" key="11">
    <source>
        <dbReference type="SAM" id="MobiDB-lite"/>
    </source>
</evidence>
<dbReference type="InterPro" id="IPR035892">
    <property type="entry name" value="C2_domain_sf"/>
</dbReference>
<protein>
    <recommendedName>
        <fullName evidence="17">Meiotically up-regulated gene 190 protein</fullName>
    </recommendedName>
</protein>
<dbReference type="Pfam" id="PF25669">
    <property type="entry name" value="SMP_MUG190-like"/>
    <property type="match status" value="1"/>
</dbReference>
<sequence>MSYQPYSGTNPVPKISDFIRDNAARVEGLSDERGIEEKTDTPSMRKSVMASRGPKGGNKRRVTDPTTGNTVMIEDANQEFIEEACRSDVVVPNANLPDSKEGEEEEEEGGQGGQAIHSSPTQSHEEYAKNQDLTAPPDPVAPNSTSDVPIHGEKTNILFHPTPALSLQGTVFHDLEKRATILCVILFASIVIFGRIVSGGSFIGLTLIGIGASSYIWYWAKSLVDESANVDWESERRRGEIATANLIPESVEWMNKLLGLGWNLVDPEMFNSMADLLEDVMQASVPGVIENVRVADISQGSNPLRILSLRALPEADVADLKRSATAAGIGRDKQEKLAEEEGGEIYNLEASFAYHAAPTRGRGVSNKAKNMHLQVEFYVGAKGLFGIPLPIWVELKSLVGTVRLRLQLTPDSPFIKTLTFTLMGTPQVSVSCIPMVEWGFNVLNLPLISQFVNSSIEATANEFVAPRSMTMEVGKMLLGDDVKKEVEAVGVLWIRIKKAVGLSKQDKKGSSDAYITLAYSKYEKPMYSTRVIVDDLNPIWEESTALLVKSDHIKADESLSVQLWDSDRFTADDMVGKVEISLHELILNPGIMHKQISTLTGADSGSRMPGELHWEVGFYGKPDFRPALRTSGKNVNLPAGLKDRPELQDDQGVLENALEDAVMHTPPDPLWPSGIISLVVHQIVNLEIRNLSGSYGSRKNGKEYSPGMESGDIKEEEGGKLPSSYCTVALNDQLIYRTRSKVVSSKPIFNAGCERFIRDWRSAIFTVTVRDQRHREHDPILGVVALKISDILQTSSEVTRWFPLDGGIGFGRIRLSLLFRSMELILPPQLTGWDVGTFEFTSEKLLTEGYPTPAKIKLRTGGSTGVIPRDNAVKTTDGLIEWSLEKGSKKRNRVRRIRLPVKHRYMSPITFDFYDSPHGPTSRGPDAHATLWLDTLIDNEPTPVRIPIFKTSDAQRFTQNRITGPEDDPKLDLKQVGTLVFSGRFKAGMDEEHEKFSTDNDGRETFETWIACHSEGIRGSIVHKDTNLIVDELHQKSITQMRSDLATFDKGPKDADQAKNLTDRYGKDWTGVFEAGRNELDPGCQRNAGYNNPRQDSEYQYPLNRSNSDSDSDLDSDSDSDSYNDSSHASSDSSYHHVTTISPPPSPDDMNAKHSGSMNPIKSIKNYRENQRSTHRKHRGLMQWKPMRGIAFTKDEIKFAGRKLKAKTRLTGRDPDVETEV</sequence>
<evidence type="ECO:0000256" key="7">
    <source>
        <dbReference type="ARBA" id="ARBA00022989"/>
    </source>
</evidence>
<feature type="domain" description="C2" evidence="13">
    <location>
        <begin position="472"/>
        <end position="595"/>
    </location>
</feature>
<evidence type="ECO:0000256" key="8">
    <source>
        <dbReference type="ARBA" id="ARBA00023055"/>
    </source>
</evidence>
<evidence type="ECO:0000259" key="14">
    <source>
        <dbReference type="PROSITE" id="PS51847"/>
    </source>
</evidence>
<evidence type="ECO:0000256" key="9">
    <source>
        <dbReference type="ARBA" id="ARBA00023121"/>
    </source>
</evidence>
<evidence type="ECO:0000256" key="5">
    <source>
        <dbReference type="ARBA" id="ARBA00022737"/>
    </source>
</evidence>
<evidence type="ECO:0000256" key="3">
    <source>
        <dbReference type="ARBA" id="ARBA00022553"/>
    </source>
</evidence>
<dbReference type="CDD" id="cd04052">
    <property type="entry name" value="C2B_Tricalbin-like"/>
    <property type="match status" value="1"/>
</dbReference>
<evidence type="ECO:0000256" key="4">
    <source>
        <dbReference type="ARBA" id="ARBA00022692"/>
    </source>
</evidence>
<keyword evidence="10 12" id="KW-0472">Membrane</keyword>
<dbReference type="PANTHER" id="PTHR47348">
    <property type="entry name" value="MEIOTICALLY UP-REGULATED GENE 190 PROTEIN"/>
    <property type="match status" value="1"/>
</dbReference>